<keyword evidence="4 8" id="KW-0028">Amino-acid biosynthesis</keyword>
<feature type="binding site" evidence="8">
    <location>
        <position position="405"/>
    </location>
    <ligand>
        <name>substrate</name>
    </ligand>
</feature>
<dbReference type="GO" id="GO:0005737">
    <property type="term" value="C:cytoplasm"/>
    <property type="evidence" value="ECO:0007669"/>
    <property type="project" value="UniProtKB-SubCell"/>
</dbReference>
<dbReference type="HAMAP" id="MF_01106">
    <property type="entry name" value="ArgJ"/>
    <property type="match status" value="1"/>
</dbReference>
<keyword evidence="3 8" id="KW-0055">Arginine biosynthesis</keyword>
<dbReference type="InterPro" id="IPR002813">
    <property type="entry name" value="Arg_biosynth_ArgJ"/>
</dbReference>
<comment type="subunit">
    <text evidence="2 8">Heterotetramer of two alpha and two beta chains.</text>
</comment>
<dbReference type="EC" id="2.3.1.1" evidence="8"/>
<dbReference type="FunFam" id="3.60.70.12:FF:000001">
    <property type="entry name" value="Arginine biosynthesis bifunctional protein ArgJ, chloroplastic"/>
    <property type="match status" value="1"/>
</dbReference>
<evidence type="ECO:0000256" key="4">
    <source>
        <dbReference type="ARBA" id="ARBA00022605"/>
    </source>
</evidence>
<proteinExistence type="inferred from homology"/>
<feature type="site" description="Involved in the stabilization of negative charge on the oxyanion by the formation of the oxyanion hole" evidence="8">
    <location>
        <position position="116"/>
    </location>
</feature>
<dbReference type="EC" id="2.3.1.35" evidence="8"/>
<keyword evidence="7 8" id="KW-0012">Acyltransferase</keyword>
<dbReference type="AlphaFoldDB" id="A0A2N6MNE8"/>
<dbReference type="GO" id="GO:0006592">
    <property type="term" value="P:ornithine biosynthetic process"/>
    <property type="evidence" value="ECO:0007669"/>
    <property type="project" value="TreeGrafter"/>
</dbReference>
<comment type="subcellular location">
    <subcellularLocation>
        <location evidence="8">Cytoplasm</location>
    </subcellularLocation>
</comment>
<dbReference type="SUPFAM" id="SSF56266">
    <property type="entry name" value="DmpA/ArgJ-like"/>
    <property type="match status" value="1"/>
</dbReference>
<keyword evidence="6 8" id="KW-0068">Autocatalytic cleavage</keyword>
<feature type="site" description="Cleavage; by autolysis" evidence="8">
    <location>
        <begin position="188"/>
        <end position="189"/>
    </location>
</feature>
<dbReference type="NCBIfam" id="TIGR00120">
    <property type="entry name" value="ArgJ"/>
    <property type="match status" value="1"/>
</dbReference>
<gene>
    <name evidence="8" type="primary">argJ</name>
    <name evidence="9" type="ORF">CEN41_01850</name>
</gene>
<dbReference type="InterPro" id="IPR042195">
    <property type="entry name" value="ArgJ_beta_C"/>
</dbReference>
<dbReference type="PANTHER" id="PTHR23100:SF0">
    <property type="entry name" value="ARGININE BIOSYNTHESIS BIFUNCTIONAL PROTEIN ARGJ, MITOCHONDRIAL"/>
    <property type="match status" value="1"/>
</dbReference>
<comment type="function">
    <text evidence="8">Catalyzes two activities which are involved in the cyclic version of arginine biosynthesis: the synthesis of N-acetylglutamate from glutamate and acetyl-CoA as the acetyl donor, and of ornithine by transacetylation between N(2)-acetylornithine and glutamate.</text>
</comment>
<feature type="binding site" evidence="8">
    <location>
        <position position="152"/>
    </location>
    <ligand>
        <name>substrate</name>
    </ligand>
</feature>
<reference evidence="9 10" key="1">
    <citation type="submission" date="2017-07" db="EMBL/GenBank/DDBJ databases">
        <title>Genomes of Fischerella (Mastigocladus) sp. strains.</title>
        <authorList>
            <person name="Miller S.R."/>
        </authorList>
    </citation>
    <scope>NUCLEOTIDE SEQUENCE [LARGE SCALE GENOMIC DNA]</scope>
    <source>
        <strain evidence="9 10">CCMEE 5330</strain>
    </source>
</reference>
<dbReference type="Gene3D" id="3.60.70.12">
    <property type="entry name" value="L-amino peptidase D-ALA esterase/amidase"/>
    <property type="match status" value="1"/>
</dbReference>
<feature type="binding site" evidence="8">
    <location>
        <position position="410"/>
    </location>
    <ligand>
        <name>substrate</name>
    </ligand>
</feature>
<feature type="binding site" evidence="8">
    <location>
        <position position="189"/>
    </location>
    <ligand>
        <name>substrate</name>
    </ligand>
</feature>
<evidence type="ECO:0000256" key="8">
    <source>
        <dbReference type="HAMAP-Rule" id="MF_01106"/>
    </source>
</evidence>
<organism evidence="9 10">
    <name type="scientific">Fischerella thermalis CCMEE 5330</name>
    <dbReference type="NCBI Taxonomy" id="2019670"/>
    <lineage>
        <taxon>Bacteria</taxon>
        <taxon>Bacillati</taxon>
        <taxon>Cyanobacteriota</taxon>
        <taxon>Cyanophyceae</taxon>
        <taxon>Nostocales</taxon>
        <taxon>Hapalosiphonaceae</taxon>
        <taxon>Fischerella</taxon>
    </lineage>
</organism>
<dbReference type="GO" id="GO:0004042">
    <property type="term" value="F:L-glutamate N-acetyltransferase activity"/>
    <property type="evidence" value="ECO:0007669"/>
    <property type="project" value="UniProtKB-UniRule"/>
</dbReference>
<dbReference type="InterPro" id="IPR016117">
    <property type="entry name" value="ArgJ-like_dom_sf"/>
</dbReference>
<feature type="binding site" evidence="8">
    <location>
        <position position="273"/>
    </location>
    <ligand>
        <name>substrate</name>
    </ligand>
</feature>
<evidence type="ECO:0000313" key="10">
    <source>
        <dbReference type="Proteomes" id="UP000234966"/>
    </source>
</evidence>
<dbReference type="UniPathway" id="UPA00068">
    <property type="reaction ID" value="UER00106"/>
</dbReference>
<feature type="chain" id="PRO_5023233611" description="Arginine biosynthesis bifunctional protein ArgJ alpha chain" evidence="8">
    <location>
        <begin position="1"/>
        <end position="188"/>
    </location>
</feature>
<sequence length="410" mass="43178">MKQTADLKPQRVRGFSVAGVHAGMKKDGALDFTLIAADRDCVAAGVFTKNQSKAAPVLVSQEHLAARPTNIRAVVINTTSANAMTGRVGIENARTTARMVAAKLGIQPEQVLVMSTGVIGTHLPMPKIEQGVELAHTQLGADWEAAARGIMTTDTRPKIASLRVLSVDGEYTITGISKGAGMIAPNMATMLGVIVTDAALSREHAMIALRYANDRSFNRIVVDGDTSTNDTVFLLASGASGVQLRTAADMHQFNEALLIVAQSLAKQIVRDGEGATKFITLEVVGARSDAEAHAIGNTIASSPLVKTAFFGGDANWGRIVAAAGRAPATFNPDTARLLIGRGEALTEDAPGLLLFENGLPTRYSEAEASAIFREAEIIVRLELGLGGGAATVWTCDLSHDYVSINGDYRS</sequence>
<accession>A0A2N6MNE8</accession>
<evidence type="ECO:0000256" key="3">
    <source>
        <dbReference type="ARBA" id="ARBA00022571"/>
    </source>
</evidence>
<evidence type="ECO:0000256" key="2">
    <source>
        <dbReference type="ARBA" id="ARBA00011475"/>
    </source>
</evidence>
<dbReference type="GO" id="GO:0004358">
    <property type="term" value="F:L-glutamate N-acetyltransferase activity, acting on acetyl-L-ornithine as donor"/>
    <property type="evidence" value="ECO:0007669"/>
    <property type="project" value="UniProtKB-UniRule"/>
</dbReference>
<comment type="catalytic activity">
    <reaction evidence="8">
        <text>L-glutamate + acetyl-CoA = N-acetyl-L-glutamate + CoA + H(+)</text>
        <dbReference type="Rhea" id="RHEA:24292"/>
        <dbReference type="ChEBI" id="CHEBI:15378"/>
        <dbReference type="ChEBI" id="CHEBI:29985"/>
        <dbReference type="ChEBI" id="CHEBI:44337"/>
        <dbReference type="ChEBI" id="CHEBI:57287"/>
        <dbReference type="ChEBI" id="CHEBI:57288"/>
        <dbReference type="EC" id="2.3.1.1"/>
    </reaction>
</comment>
<comment type="similarity">
    <text evidence="1 8">Belongs to the ArgJ family.</text>
</comment>
<comment type="caution">
    <text evidence="9">The sequence shown here is derived from an EMBL/GenBank/DDBJ whole genome shotgun (WGS) entry which is preliminary data.</text>
</comment>
<evidence type="ECO:0000256" key="5">
    <source>
        <dbReference type="ARBA" id="ARBA00022679"/>
    </source>
</evidence>
<keyword evidence="8" id="KW-0963">Cytoplasm</keyword>
<keyword evidence="5 8" id="KW-0808">Transferase</keyword>
<comment type="catalytic activity">
    <reaction evidence="8">
        <text>N(2)-acetyl-L-ornithine + L-glutamate = N-acetyl-L-glutamate + L-ornithine</text>
        <dbReference type="Rhea" id="RHEA:15349"/>
        <dbReference type="ChEBI" id="CHEBI:29985"/>
        <dbReference type="ChEBI" id="CHEBI:44337"/>
        <dbReference type="ChEBI" id="CHEBI:46911"/>
        <dbReference type="ChEBI" id="CHEBI:57805"/>
        <dbReference type="EC" id="2.3.1.35"/>
    </reaction>
</comment>
<dbReference type="Gene3D" id="3.10.20.340">
    <property type="entry name" value="ArgJ beta chain, C-terminal domain"/>
    <property type="match status" value="1"/>
</dbReference>
<dbReference type="GO" id="GO:0006526">
    <property type="term" value="P:L-arginine biosynthetic process"/>
    <property type="evidence" value="ECO:0007669"/>
    <property type="project" value="UniProtKB-UniRule"/>
</dbReference>
<comment type="pathway">
    <text evidence="8">Amino-acid biosynthesis; L-arginine biosynthesis; N(2)-acetyl-L-ornithine from L-glutamate: step 1/4.</text>
</comment>
<dbReference type="NCBIfam" id="NF003802">
    <property type="entry name" value="PRK05388.1"/>
    <property type="match status" value="1"/>
</dbReference>
<dbReference type="Pfam" id="PF01960">
    <property type="entry name" value="ArgJ"/>
    <property type="match status" value="1"/>
</dbReference>
<evidence type="ECO:0000256" key="7">
    <source>
        <dbReference type="ARBA" id="ARBA00023315"/>
    </source>
</evidence>
<dbReference type="CDD" id="cd02152">
    <property type="entry name" value="OAT"/>
    <property type="match status" value="1"/>
</dbReference>
<dbReference type="PANTHER" id="PTHR23100">
    <property type="entry name" value="ARGININE BIOSYNTHESIS BIFUNCTIONAL PROTEIN ARGJ"/>
    <property type="match status" value="1"/>
</dbReference>
<evidence type="ECO:0000313" key="9">
    <source>
        <dbReference type="EMBL" id="PMB48301.1"/>
    </source>
</evidence>
<feature type="active site" description="Nucleophile" evidence="8">
    <location>
        <position position="189"/>
    </location>
</feature>
<dbReference type="EMBL" id="NMQI01000031">
    <property type="protein sequence ID" value="PMB48301.1"/>
    <property type="molecule type" value="Genomic_DNA"/>
</dbReference>
<dbReference type="Proteomes" id="UP000234966">
    <property type="component" value="Unassembled WGS sequence"/>
</dbReference>
<evidence type="ECO:0000256" key="1">
    <source>
        <dbReference type="ARBA" id="ARBA00006774"/>
    </source>
</evidence>
<feature type="site" description="Involved in the stabilization of negative charge on the oxyanion by the formation of the oxyanion hole" evidence="8">
    <location>
        <position position="117"/>
    </location>
</feature>
<feature type="chain" id="PRO_5023233612" description="Arginine biosynthesis bifunctional protein ArgJ beta chain" evidence="8">
    <location>
        <begin position="189"/>
        <end position="410"/>
    </location>
</feature>
<comment type="pathway">
    <text evidence="8">Amino-acid biosynthesis; L-arginine biosynthesis; L-ornithine and N-acetyl-L-glutamate from L-glutamate and N(2)-acetyl-L-ornithine (cyclic): step 1/1.</text>
</comment>
<evidence type="ECO:0000256" key="6">
    <source>
        <dbReference type="ARBA" id="ARBA00022813"/>
    </source>
</evidence>
<keyword evidence="8" id="KW-0511">Multifunctional enzyme</keyword>
<protein>
    <recommendedName>
        <fullName evidence="8">Arginine biosynthesis bifunctional protein ArgJ</fullName>
    </recommendedName>
    <domain>
        <recommendedName>
            <fullName evidence="8">Glutamate N-acetyltransferase</fullName>
            <ecNumber evidence="8">2.3.1.35</ecNumber>
        </recommendedName>
        <alternativeName>
            <fullName evidence="8">Ornithine acetyltransferase</fullName>
            <shortName evidence="8">OATase</shortName>
        </alternativeName>
        <alternativeName>
            <fullName evidence="8">Ornithine transacetylase</fullName>
        </alternativeName>
    </domain>
    <domain>
        <recommendedName>
            <fullName evidence="8">Amino-acid acetyltransferase</fullName>
            <ecNumber evidence="8">2.3.1.1</ecNumber>
        </recommendedName>
        <alternativeName>
            <fullName evidence="8">N-acetylglutamate synthase</fullName>
            <shortName evidence="8">AGSase</shortName>
        </alternativeName>
    </domain>
    <component>
        <recommendedName>
            <fullName evidence="8">Arginine biosynthesis bifunctional protein ArgJ alpha chain</fullName>
        </recommendedName>
    </component>
    <component>
        <recommendedName>
            <fullName evidence="8">Arginine biosynthesis bifunctional protein ArgJ beta chain</fullName>
        </recommendedName>
    </component>
</protein>
<feature type="binding site" evidence="8">
    <location>
        <position position="178"/>
    </location>
    <ligand>
        <name>substrate</name>
    </ligand>
</feature>
<name>A0A2N6MNE8_9CYAN</name>